<dbReference type="OrthoDB" id="7052745at2"/>
<evidence type="ECO:0008006" key="3">
    <source>
        <dbReference type="Google" id="ProtNLM"/>
    </source>
</evidence>
<name>A0A917JQW4_9GAMM</name>
<gene>
    <name evidence="1" type="ORF">GCM10007966_06530</name>
</gene>
<dbReference type="Proteomes" id="UP000630149">
    <property type="component" value="Unassembled WGS sequence"/>
</dbReference>
<dbReference type="Gene3D" id="2.60.110.10">
    <property type="entry name" value="Thaumatin"/>
    <property type="match status" value="1"/>
</dbReference>
<keyword evidence="2" id="KW-1185">Reference proteome</keyword>
<comment type="caution">
    <text evidence="1">The sequence shown here is derived from an EMBL/GenBank/DDBJ whole genome shotgun (WGS) entry which is preliminary data.</text>
</comment>
<sequence length="725" mass="77718">MTNVPHLKIKHILIGLVICFISLDGIAGVTTPDTQQTSRFRVTNQCDEPLWIQQDFKNPTNDPNVVEIAPGLAYDYAIPDKGLASTRFWAKKGCNEHGYNCKVGESTAVPEAESKGWQKPPYAPDINSKFEATWGCVAAIFNHNPSLCAPNPSAPGQNLGPETWWNGSAVDGYTLPYAVNVINHQNTCLDLHSEQVLTDPGVNCGGLKPTLCPASANLSTEGQFNTINGVNVTEVNLQWVEKETGESIGCFSPCAKLTTAQGSDGGSDAGGWKHILGGLTPESPEAQMYCCPTPPISSGQCSAGPAARSSYAQAVTQIQQCNSYTYAYDDAKGLARCGPQTKFELIFCPKEDQQPSEIKFKAIVPEGVKATYNEQPVSNNQELNIVNGAVVKLLEDASQCVLKVDTNQQVTGDSGTLCAQLIINNTTKTLTFPEAPQPPKATFKVQFNFNPTFGVSAALNDRILNNAEPIEASQLPQNSVLKAFQGNKSASCNLTISPDNVTRGQGELCLRLNIVKEGNEKIHVYLPADIPDTGDGGVLPEAPKYVVFGMDPSMYAEFLHHIVTNGSKIALDNLGNATQINLIAYQHDISASCMIGKSGDSLSIIQDTGLLCSGGLVLQTQNNGDIYIGLPNPLPQAAPSGDSKSFGLGIAAGMTITVNDQVVRWDSRDKTVYFPQGQTVVKILGNNGLIRECPITLNQDKLTWPNVPACVGVVVHGNVLYFPAF</sequence>
<reference evidence="1" key="2">
    <citation type="submission" date="2020-09" db="EMBL/GenBank/DDBJ databases">
        <authorList>
            <person name="Sun Q."/>
            <person name="Ohkuma M."/>
        </authorList>
    </citation>
    <scope>NUCLEOTIDE SEQUENCE</scope>
    <source>
        <strain evidence="1">JCM 13919</strain>
    </source>
</reference>
<evidence type="ECO:0000313" key="1">
    <source>
        <dbReference type="EMBL" id="GGI80689.1"/>
    </source>
</evidence>
<dbReference type="SUPFAM" id="SSF49870">
    <property type="entry name" value="Osmotin, thaumatin-like protein"/>
    <property type="match status" value="1"/>
</dbReference>
<protein>
    <recommendedName>
        <fullName evidence="3">Thaumatin domain-containing protein</fullName>
    </recommendedName>
</protein>
<proteinExistence type="predicted"/>
<dbReference type="InterPro" id="IPR037176">
    <property type="entry name" value="Osmotin/thaumatin-like_sf"/>
</dbReference>
<evidence type="ECO:0000313" key="2">
    <source>
        <dbReference type="Proteomes" id="UP000630149"/>
    </source>
</evidence>
<dbReference type="EMBL" id="BMOB01000002">
    <property type="protein sequence ID" value="GGI80689.1"/>
    <property type="molecule type" value="Genomic_DNA"/>
</dbReference>
<dbReference type="PANTHER" id="PTHR31013:SF2">
    <property type="entry name" value="THAUMATIN-LIKE PROTEIN"/>
    <property type="match status" value="1"/>
</dbReference>
<dbReference type="RefSeq" id="WP_131775832.1">
    <property type="nucleotide sequence ID" value="NZ_BMOB01000002.1"/>
</dbReference>
<organism evidence="1 2">
    <name type="scientific">Legionella impletisoli</name>
    <dbReference type="NCBI Taxonomy" id="343510"/>
    <lineage>
        <taxon>Bacteria</taxon>
        <taxon>Pseudomonadati</taxon>
        <taxon>Pseudomonadota</taxon>
        <taxon>Gammaproteobacteria</taxon>
        <taxon>Legionellales</taxon>
        <taxon>Legionellaceae</taxon>
        <taxon>Legionella</taxon>
    </lineage>
</organism>
<accession>A0A917JQW4</accession>
<reference evidence="1" key="1">
    <citation type="journal article" date="2014" name="Int. J. Syst. Evol. Microbiol.">
        <title>Complete genome sequence of Corynebacterium casei LMG S-19264T (=DSM 44701T), isolated from a smear-ripened cheese.</title>
        <authorList>
            <consortium name="US DOE Joint Genome Institute (JGI-PGF)"/>
            <person name="Walter F."/>
            <person name="Albersmeier A."/>
            <person name="Kalinowski J."/>
            <person name="Ruckert C."/>
        </authorList>
    </citation>
    <scope>NUCLEOTIDE SEQUENCE</scope>
    <source>
        <strain evidence="1">JCM 13919</strain>
    </source>
</reference>
<dbReference type="PANTHER" id="PTHR31013">
    <property type="entry name" value="THAUMATIN FAMILY PROTEIN-RELATED"/>
    <property type="match status" value="1"/>
</dbReference>
<dbReference type="AlphaFoldDB" id="A0A917JQW4"/>